<keyword evidence="2" id="KW-0472">Membrane</keyword>
<dbReference type="AlphaFoldDB" id="B3R059"/>
<protein>
    <submittedName>
        <fullName evidence="3">Uncharacterized protein</fullName>
    </submittedName>
</protein>
<feature type="region of interest" description="Disordered" evidence="1">
    <location>
        <begin position="50"/>
        <end position="72"/>
    </location>
</feature>
<dbReference type="Proteomes" id="UP000002020">
    <property type="component" value="Chromosome"/>
</dbReference>
<gene>
    <name evidence="3" type="ordered locus">ATP_00036</name>
</gene>
<organism evidence="4">
    <name type="scientific">Phytoplasma mali (strain AT)</name>
    <dbReference type="NCBI Taxonomy" id="482235"/>
    <lineage>
        <taxon>Bacteria</taxon>
        <taxon>Bacillati</taxon>
        <taxon>Mycoplasmatota</taxon>
        <taxon>Mollicutes</taxon>
        <taxon>Acholeplasmatales</taxon>
        <taxon>Acholeplasmataceae</taxon>
        <taxon>Candidatus Phytoplasma</taxon>
        <taxon>16SrX (Apple proliferation group)</taxon>
    </lineage>
</organism>
<evidence type="ECO:0000313" key="3">
    <source>
        <dbReference type="EMBL" id="CAP18223.1"/>
    </source>
</evidence>
<sequence>MVKNLDLQTFLFKKNKKIFIIVISILFLIILVIGLYKIYNSNYFSTNKPISSESNQEKDESNNSESNQGKDESNKLIHEVYVKEGEELKQIKEYLQQNIFNKYSYLKSNKSTLCELFSFSTFNPPTYNSIDKTITGSSVVSEEQTNYIVQPGMFDCPIKDPPGNLIAVYFDGGLRRGGDEEEDEEGNEISRYTLEDLKTMHNGGTIYIFYKK</sequence>
<reference evidence="3 4" key="1">
    <citation type="journal article" date="2008" name="BMC Genomics">
        <title>The linear chromosome of the plant-pathogenic mycoplasma 'Candidatus Phytoplasma mali'.</title>
        <authorList>
            <person name="Kube M."/>
            <person name="Schneider B."/>
            <person name="Kuhl H."/>
            <person name="Dandekar T."/>
            <person name="Heitmann K."/>
            <person name="Migdoll A.M."/>
            <person name="Reinhardt R."/>
            <person name="Seemueller E."/>
        </authorList>
    </citation>
    <scope>NUCLEOTIDE SEQUENCE [LARGE SCALE GENOMIC DNA]</scope>
    <source>
        <strain evidence="3 4">AT</strain>
    </source>
</reference>
<feature type="transmembrane region" description="Helical" evidence="2">
    <location>
        <begin position="18"/>
        <end position="39"/>
    </location>
</feature>
<proteinExistence type="predicted"/>
<keyword evidence="2" id="KW-1133">Transmembrane helix</keyword>
<dbReference type="EMBL" id="CU469464">
    <property type="protein sequence ID" value="CAP18223.1"/>
    <property type="molecule type" value="Genomic_DNA"/>
</dbReference>
<keyword evidence="2" id="KW-0812">Transmembrane</keyword>
<keyword evidence="4" id="KW-1185">Reference proteome</keyword>
<dbReference type="HOGENOM" id="CLU_1297676_0_0_14"/>
<dbReference type="KEGG" id="pml:ATP_00036"/>
<evidence type="ECO:0000313" key="4">
    <source>
        <dbReference type="Proteomes" id="UP000002020"/>
    </source>
</evidence>
<evidence type="ECO:0000256" key="1">
    <source>
        <dbReference type="SAM" id="MobiDB-lite"/>
    </source>
</evidence>
<accession>B3R059</accession>
<name>B3R059_PHYMT</name>
<evidence type="ECO:0000256" key="2">
    <source>
        <dbReference type="SAM" id="Phobius"/>
    </source>
</evidence>